<evidence type="ECO:0000313" key="7">
    <source>
        <dbReference type="Proteomes" id="UP001529369"/>
    </source>
</evidence>
<keyword evidence="3 4" id="KW-0732">Signal</keyword>
<dbReference type="Gene3D" id="3.40.190.10">
    <property type="entry name" value="Periplasmic binding protein-like II"/>
    <property type="match status" value="2"/>
</dbReference>
<keyword evidence="2" id="KW-0813">Transport</keyword>
<evidence type="ECO:0000256" key="1">
    <source>
        <dbReference type="ARBA" id="ARBA00010333"/>
    </source>
</evidence>
<sequence>MSSPILAAALAAGLAMVIAPAARAQAPGPAQGQAQGQAQAPGPTLAAVKGRDLLICGTSTGAAGFSLPDSRGEYRGIDNDLCRAVAGATLGDPTKIRWVPLTTTARLTALQSGQIDVLIRTVTWTQGRDTANGLNFTAVSFFDGQGFLLRASLGLKSASELVGASICVVAGSTNELNLSDWARTNNIRYNPVVFEQNDEARRSYLAGRCDAYSTDASQLAGLRASFPNPAEHVILPEIISKEPHAPVVRHGDDQWFDIIRWTFFALLTAEELGITQANVDSFLGSQNPEIRRLLGLSGDHGPLMGLDRRWAYWAIKAAGNYGEIFERNLGMGSPIKLPRGLNDLWSRGGLMYAPPIR</sequence>
<keyword evidence="7" id="KW-1185">Reference proteome</keyword>
<evidence type="ECO:0000256" key="2">
    <source>
        <dbReference type="ARBA" id="ARBA00022448"/>
    </source>
</evidence>
<dbReference type="EMBL" id="JAUFPN010000170">
    <property type="protein sequence ID" value="MDN3566283.1"/>
    <property type="molecule type" value="Genomic_DNA"/>
</dbReference>
<dbReference type="Proteomes" id="UP001529369">
    <property type="component" value="Unassembled WGS sequence"/>
</dbReference>
<dbReference type="PANTHER" id="PTHR30085">
    <property type="entry name" value="AMINO ACID ABC TRANSPORTER PERMEASE"/>
    <property type="match status" value="1"/>
</dbReference>
<dbReference type="InterPro" id="IPR001638">
    <property type="entry name" value="Solute-binding_3/MltF_N"/>
</dbReference>
<proteinExistence type="inferred from homology"/>
<dbReference type="Pfam" id="PF00497">
    <property type="entry name" value="SBP_bac_3"/>
    <property type="match status" value="1"/>
</dbReference>
<dbReference type="RefSeq" id="WP_290318192.1">
    <property type="nucleotide sequence ID" value="NZ_JAUFPN010000170.1"/>
</dbReference>
<organism evidence="6 7">
    <name type="scientific">Paeniroseomonas aquatica</name>
    <dbReference type="NCBI Taxonomy" id="373043"/>
    <lineage>
        <taxon>Bacteria</taxon>
        <taxon>Pseudomonadati</taxon>
        <taxon>Pseudomonadota</taxon>
        <taxon>Alphaproteobacteria</taxon>
        <taxon>Acetobacterales</taxon>
        <taxon>Acetobacteraceae</taxon>
        <taxon>Paeniroseomonas</taxon>
    </lineage>
</organism>
<comment type="caution">
    <text evidence="6">The sequence shown here is derived from an EMBL/GenBank/DDBJ whole genome shotgun (WGS) entry which is preliminary data.</text>
</comment>
<dbReference type="SUPFAM" id="SSF53850">
    <property type="entry name" value="Periplasmic binding protein-like II"/>
    <property type="match status" value="1"/>
</dbReference>
<name>A0ABT8A9H7_9PROT</name>
<dbReference type="InterPro" id="IPR051455">
    <property type="entry name" value="Bact_solute-bind_prot3"/>
</dbReference>
<dbReference type="PANTHER" id="PTHR30085:SF7">
    <property type="entry name" value="AMINO-ACID ABC TRANSPORTER-BINDING PROTEIN YHDW-RELATED"/>
    <property type="match status" value="1"/>
</dbReference>
<accession>A0ABT8A9H7</accession>
<reference evidence="7" key="1">
    <citation type="journal article" date="2019" name="Int. J. Syst. Evol. Microbiol.">
        <title>The Global Catalogue of Microorganisms (GCM) 10K type strain sequencing project: providing services to taxonomists for standard genome sequencing and annotation.</title>
        <authorList>
            <consortium name="The Broad Institute Genomics Platform"/>
            <consortium name="The Broad Institute Genome Sequencing Center for Infectious Disease"/>
            <person name="Wu L."/>
            <person name="Ma J."/>
        </authorList>
    </citation>
    <scope>NUCLEOTIDE SEQUENCE [LARGE SCALE GENOMIC DNA]</scope>
    <source>
        <strain evidence="7">CECT 7131</strain>
    </source>
</reference>
<feature type="chain" id="PRO_5046981478" evidence="4">
    <location>
        <begin position="25"/>
        <end position="357"/>
    </location>
</feature>
<dbReference type="SMART" id="SM00062">
    <property type="entry name" value="PBPb"/>
    <property type="match status" value="1"/>
</dbReference>
<gene>
    <name evidence="6" type="ORF">QWZ14_18080</name>
</gene>
<evidence type="ECO:0000313" key="6">
    <source>
        <dbReference type="EMBL" id="MDN3566283.1"/>
    </source>
</evidence>
<dbReference type="CDD" id="cd13692">
    <property type="entry name" value="PBP2_BztA"/>
    <property type="match status" value="1"/>
</dbReference>
<evidence type="ECO:0000256" key="3">
    <source>
        <dbReference type="ARBA" id="ARBA00022729"/>
    </source>
</evidence>
<feature type="domain" description="Solute-binding protein family 3/N-terminal" evidence="5">
    <location>
        <begin position="53"/>
        <end position="280"/>
    </location>
</feature>
<evidence type="ECO:0000259" key="5">
    <source>
        <dbReference type="SMART" id="SM00062"/>
    </source>
</evidence>
<evidence type="ECO:0000256" key="4">
    <source>
        <dbReference type="SAM" id="SignalP"/>
    </source>
</evidence>
<comment type="similarity">
    <text evidence="1">Belongs to the bacterial solute-binding protein 3 family.</text>
</comment>
<feature type="signal peptide" evidence="4">
    <location>
        <begin position="1"/>
        <end position="24"/>
    </location>
</feature>
<protein>
    <submittedName>
        <fullName evidence="6">Amino acid ABC transporter substrate-binding protein</fullName>
    </submittedName>
</protein>